<dbReference type="Proteomes" id="UP000265765">
    <property type="component" value="Chromosome"/>
</dbReference>
<evidence type="ECO:0000313" key="2">
    <source>
        <dbReference type="Proteomes" id="UP000265765"/>
    </source>
</evidence>
<dbReference type="EMBL" id="CP032427">
    <property type="protein sequence ID" value="AYC41994.1"/>
    <property type="molecule type" value="Genomic_DNA"/>
</dbReference>
<sequence>MEWWKTIAPLVGVVLGSLGTLLGQKLSDTRTLRRDRILAQEEAKIRLATERAALQREAIMEIQHALEGSMAANELPRGARMSEQFRAAATESALHLRAHIARLEDRDLATSVLEWLEPHRNAAAARAALDALQDRLSRHLRGLYADQ</sequence>
<dbReference type="GeneID" id="91285109"/>
<dbReference type="RefSeq" id="WP_120052660.1">
    <property type="nucleotide sequence ID" value="NZ_CP032427.1"/>
</dbReference>
<protein>
    <submittedName>
        <fullName evidence="1">Uncharacterized protein</fullName>
    </submittedName>
</protein>
<accession>A0AAI8L307</accession>
<organism evidence="1 2">
    <name type="scientific">Streptomyces griseorubiginosus</name>
    <dbReference type="NCBI Taxonomy" id="67304"/>
    <lineage>
        <taxon>Bacteria</taxon>
        <taxon>Bacillati</taxon>
        <taxon>Actinomycetota</taxon>
        <taxon>Actinomycetes</taxon>
        <taxon>Kitasatosporales</taxon>
        <taxon>Streptomycetaceae</taxon>
        <taxon>Streptomyces</taxon>
    </lineage>
</organism>
<reference evidence="1 2" key="1">
    <citation type="submission" date="2018-09" db="EMBL/GenBank/DDBJ databases">
        <title>Production of Trimethoprim by Streptomyces sp. 3E-1.</title>
        <authorList>
            <person name="Kang H.J."/>
            <person name="Kim S.B."/>
        </authorList>
    </citation>
    <scope>NUCLEOTIDE SEQUENCE [LARGE SCALE GENOMIC DNA]</scope>
    <source>
        <strain evidence="1 2">3E-1</strain>
    </source>
</reference>
<proteinExistence type="predicted"/>
<dbReference type="KEGG" id="sge:DWG14_06285"/>
<dbReference type="AlphaFoldDB" id="A0AAI8L307"/>
<name>A0AAI8L307_9ACTN</name>
<gene>
    <name evidence="1" type="ORF">DWG14_06285</name>
</gene>
<evidence type="ECO:0000313" key="1">
    <source>
        <dbReference type="EMBL" id="AYC41994.1"/>
    </source>
</evidence>